<feature type="transmembrane region" description="Helical" evidence="1">
    <location>
        <begin position="6"/>
        <end position="26"/>
    </location>
</feature>
<name>A0A244CQ15_PSEDV</name>
<sequence>MLTSNLSLYLGTFIVWGFLMSFFLNLFFRCISVKKDNLLVLCSFVIFLSYFISDHFYELFDKTEVYKTWFLYDIVTLVLIAFFHFLLRTKASPGVFYVYLGLSINTILFGLMHLDIVIFENKEQWILWDIYTAGVNIADFTMIVALITDRDILGLIKLKNQLQINTKKALN</sequence>
<organism evidence="2 3">
    <name type="scientific">Pseudoalteromonas ulvae</name>
    <dbReference type="NCBI Taxonomy" id="107327"/>
    <lineage>
        <taxon>Bacteria</taxon>
        <taxon>Pseudomonadati</taxon>
        <taxon>Pseudomonadota</taxon>
        <taxon>Gammaproteobacteria</taxon>
        <taxon>Alteromonadales</taxon>
        <taxon>Pseudoalteromonadaceae</taxon>
        <taxon>Pseudoalteromonas</taxon>
    </lineage>
</organism>
<dbReference type="AlphaFoldDB" id="A0A244CQ15"/>
<evidence type="ECO:0000313" key="3">
    <source>
        <dbReference type="Proteomes" id="UP000194841"/>
    </source>
</evidence>
<accession>A0A244CQ15</accession>
<keyword evidence="1" id="KW-0812">Transmembrane</keyword>
<keyword evidence="1" id="KW-0472">Membrane</keyword>
<feature type="transmembrane region" description="Helical" evidence="1">
    <location>
        <begin position="38"/>
        <end position="57"/>
    </location>
</feature>
<reference evidence="2 3" key="1">
    <citation type="submission" date="2017-02" db="EMBL/GenBank/DDBJ databases">
        <title>Pseudoalteromonas ulvae TC14 Genome.</title>
        <authorList>
            <person name="Molmeret M."/>
        </authorList>
    </citation>
    <scope>NUCLEOTIDE SEQUENCE [LARGE SCALE GENOMIC DNA]</scope>
    <source>
        <strain evidence="2">TC14</strain>
    </source>
</reference>
<gene>
    <name evidence="2" type="ORF">B1199_11635</name>
</gene>
<keyword evidence="1" id="KW-1133">Transmembrane helix</keyword>
<dbReference type="EMBL" id="MWPV01000003">
    <property type="protein sequence ID" value="OUL57704.1"/>
    <property type="molecule type" value="Genomic_DNA"/>
</dbReference>
<evidence type="ECO:0000256" key="1">
    <source>
        <dbReference type="SAM" id="Phobius"/>
    </source>
</evidence>
<protein>
    <submittedName>
        <fullName evidence="2">Uncharacterized protein</fullName>
    </submittedName>
</protein>
<keyword evidence="3" id="KW-1185">Reference proteome</keyword>
<proteinExistence type="predicted"/>
<evidence type="ECO:0000313" key="2">
    <source>
        <dbReference type="EMBL" id="OUL57704.1"/>
    </source>
</evidence>
<feature type="transmembrane region" description="Helical" evidence="1">
    <location>
        <begin position="125"/>
        <end position="147"/>
    </location>
</feature>
<dbReference type="RefSeq" id="WP_176365189.1">
    <property type="nucleotide sequence ID" value="NZ_MWPV01000003.1"/>
</dbReference>
<comment type="caution">
    <text evidence="2">The sequence shown here is derived from an EMBL/GenBank/DDBJ whole genome shotgun (WGS) entry which is preliminary data.</text>
</comment>
<feature type="transmembrane region" description="Helical" evidence="1">
    <location>
        <begin position="94"/>
        <end position="119"/>
    </location>
</feature>
<dbReference type="Proteomes" id="UP000194841">
    <property type="component" value="Unassembled WGS sequence"/>
</dbReference>
<feature type="transmembrane region" description="Helical" evidence="1">
    <location>
        <begin position="69"/>
        <end position="87"/>
    </location>
</feature>